<reference evidence="4" key="1">
    <citation type="submission" date="2014-05" db="EMBL/GenBank/DDBJ databases">
        <title>Complete genomic sequence of a Pineapple mealybug wilt-associated virus-1 from Hainan Island, China.</title>
        <authorList>
            <person name="Yu N."/>
            <person name="Luo Z."/>
            <person name="Li X."/>
            <person name="Fan H."/>
            <person name="Liu Z."/>
            <person name="He F."/>
        </authorList>
    </citation>
    <scope>NUCLEOTIDE SEQUENCE</scope>
    <source>
        <strain evidence="4">Hainan</strain>
    </source>
</reference>
<evidence type="ECO:0000256" key="2">
    <source>
        <dbReference type="ARBA" id="ARBA00022840"/>
    </source>
</evidence>
<dbReference type="PRINTS" id="PR00301">
    <property type="entry name" value="HEATSHOCK70"/>
</dbReference>
<dbReference type="InterPro" id="IPR043129">
    <property type="entry name" value="ATPase_NBD"/>
</dbReference>
<dbReference type="Gene3D" id="3.30.420.40">
    <property type="match status" value="2"/>
</dbReference>
<dbReference type="InterPro" id="IPR029047">
    <property type="entry name" value="HSP70_peptide-bd_sf"/>
</dbReference>
<dbReference type="SUPFAM" id="SSF100920">
    <property type="entry name" value="Heat shock protein 70kD (HSP70), peptide-binding domain"/>
    <property type="match status" value="1"/>
</dbReference>
<keyword evidence="2 3" id="KW-0067">ATP-binding</keyword>
<evidence type="ECO:0000256" key="1">
    <source>
        <dbReference type="ARBA" id="ARBA00022741"/>
    </source>
</evidence>
<proteinExistence type="inferred from homology"/>
<dbReference type="SUPFAM" id="SSF53067">
    <property type="entry name" value="Actin-like ATPase domain"/>
    <property type="match status" value="2"/>
</dbReference>
<protein>
    <submittedName>
        <fullName evidence="4">Heat shock protein 70</fullName>
    </submittedName>
</protein>
<keyword evidence="1 3" id="KW-0547">Nucleotide-binding</keyword>
<dbReference type="PANTHER" id="PTHR19375">
    <property type="entry name" value="HEAT SHOCK PROTEIN 70KDA"/>
    <property type="match status" value="1"/>
</dbReference>
<dbReference type="Pfam" id="PF00012">
    <property type="entry name" value="HSP70"/>
    <property type="match status" value="1"/>
</dbReference>
<dbReference type="InterPro" id="IPR018181">
    <property type="entry name" value="Heat_shock_70_CS"/>
</dbReference>
<sequence length="533" mass="58250">MEVGIDFGTTYSTLCFSPGKGIDGCVVESDTIFIPTVVGYRKDNTHAIGLGALLEKDLDVYRDIKRYFGLNKFNKDVYLDKLKPTIEVVIDDWGCSIGPVDGARGKAKSVLTLASDFITGLVQLAIKMTNQQVSVSVCSVPAAYNSYQRGFIFESCKLSSINVQAVVNEPTAAGLSAFITTPKASVNYLLVYDFGGGTFDSSLLVVGPAYVGVLDSMGDNYLGGRDVDNRLLEVCAERLKLDKKELDQFSMEALKIDIVDNPGKSVRRVLLKSGNVKSIQLTFQDFSAICRPFVERARQVVLSLMAGRRLTKCAAVLIGGSSVLPGVIDSVASLPMITKVIFDRKTYRAAVALGGALYAQTFSGSSRYRLIDSISGSLSDEFKNLKAVCIFPKGHPIPSTVESRFTMPSTDTGVVLMQGESSMANMNEMTFSGSVKTSTYPPRSVVRQKTRIFEDGRVEVYLNDIKVENSVKPRIPNKTELSPKFVSSDDVRIGPEVAEIKSFYSKLLGETGLLTLGRQQREIIYKRHGFESN</sequence>
<name>A0A077EZG8_9CLOS</name>
<dbReference type="PROSITE" id="PS00329">
    <property type="entry name" value="HSP70_2"/>
    <property type="match status" value="1"/>
</dbReference>
<dbReference type="Gene3D" id="3.90.640.10">
    <property type="entry name" value="Actin, Chain A, domain 4"/>
    <property type="match status" value="1"/>
</dbReference>
<keyword evidence="4" id="KW-0346">Stress response</keyword>
<dbReference type="GO" id="GO:0005524">
    <property type="term" value="F:ATP binding"/>
    <property type="evidence" value="ECO:0007669"/>
    <property type="project" value="UniProtKB-KW"/>
</dbReference>
<dbReference type="GO" id="GO:0140662">
    <property type="term" value="F:ATP-dependent protein folding chaperone"/>
    <property type="evidence" value="ECO:0007669"/>
    <property type="project" value="InterPro"/>
</dbReference>
<dbReference type="EMBL" id="KJ872494">
    <property type="protein sequence ID" value="AIL56410.1"/>
    <property type="molecule type" value="Genomic_RNA"/>
</dbReference>
<comment type="similarity">
    <text evidence="3">Belongs to the heat shock protein 70 family.</text>
</comment>
<dbReference type="InterPro" id="IPR013126">
    <property type="entry name" value="Hsp_70_fam"/>
</dbReference>
<dbReference type="Gene3D" id="3.30.30.30">
    <property type="match status" value="1"/>
</dbReference>
<accession>A0A077EZG8</accession>
<organism evidence="4">
    <name type="scientific">Pineapple mealybug wilt-associated virus 1</name>
    <dbReference type="NCBI Taxonomy" id="180903"/>
    <lineage>
        <taxon>Viruses</taxon>
        <taxon>Riboviria</taxon>
        <taxon>Orthornavirae</taxon>
        <taxon>Kitrinoviricota</taxon>
        <taxon>Alsuviricetes</taxon>
        <taxon>Martellivirales</taxon>
        <taxon>Closteroviridae</taxon>
        <taxon>Ampelovirus</taxon>
        <taxon>Ampelovirus unananas</taxon>
    </lineage>
</organism>
<evidence type="ECO:0000256" key="3">
    <source>
        <dbReference type="RuleBase" id="RU003322"/>
    </source>
</evidence>
<evidence type="ECO:0000313" key="4">
    <source>
        <dbReference type="EMBL" id="AIL56410.1"/>
    </source>
</evidence>